<proteinExistence type="predicted"/>
<comment type="caution">
    <text evidence="1">The sequence shown here is derived from an EMBL/GenBank/DDBJ whole genome shotgun (WGS) entry which is preliminary data.</text>
</comment>
<reference evidence="1" key="1">
    <citation type="journal article" date="2023" name="Insect Mol. Biol.">
        <title>Genome sequencing provides insights into the evolution of gene families encoding plant cell wall-degrading enzymes in longhorned beetles.</title>
        <authorList>
            <person name="Shin N.R."/>
            <person name="Okamura Y."/>
            <person name="Kirsch R."/>
            <person name="Pauchet Y."/>
        </authorList>
    </citation>
    <scope>NUCLEOTIDE SEQUENCE</scope>
    <source>
        <strain evidence="1">RBIC_L_NR</strain>
    </source>
</reference>
<evidence type="ECO:0000313" key="1">
    <source>
        <dbReference type="EMBL" id="KAJ8938443.1"/>
    </source>
</evidence>
<protein>
    <submittedName>
        <fullName evidence="1">Uncharacterized protein</fullName>
    </submittedName>
</protein>
<dbReference type="AlphaFoldDB" id="A0AAV8XIK4"/>
<dbReference type="Proteomes" id="UP001162156">
    <property type="component" value="Unassembled WGS sequence"/>
</dbReference>
<gene>
    <name evidence="1" type="ORF">NQ314_011479</name>
</gene>
<accession>A0AAV8XIK4</accession>
<organism evidence="1 2">
    <name type="scientific">Rhamnusium bicolor</name>
    <dbReference type="NCBI Taxonomy" id="1586634"/>
    <lineage>
        <taxon>Eukaryota</taxon>
        <taxon>Metazoa</taxon>
        <taxon>Ecdysozoa</taxon>
        <taxon>Arthropoda</taxon>
        <taxon>Hexapoda</taxon>
        <taxon>Insecta</taxon>
        <taxon>Pterygota</taxon>
        <taxon>Neoptera</taxon>
        <taxon>Endopterygota</taxon>
        <taxon>Coleoptera</taxon>
        <taxon>Polyphaga</taxon>
        <taxon>Cucujiformia</taxon>
        <taxon>Chrysomeloidea</taxon>
        <taxon>Cerambycidae</taxon>
        <taxon>Lepturinae</taxon>
        <taxon>Rhagiini</taxon>
        <taxon>Rhamnusium</taxon>
    </lineage>
</organism>
<evidence type="ECO:0000313" key="2">
    <source>
        <dbReference type="Proteomes" id="UP001162156"/>
    </source>
</evidence>
<keyword evidence="2" id="KW-1185">Reference proteome</keyword>
<dbReference type="EMBL" id="JANEYF010003187">
    <property type="protein sequence ID" value="KAJ8938443.1"/>
    <property type="molecule type" value="Genomic_DNA"/>
</dbReference>
<sequence>MLLAIDLKNEILNTFNIRNKRSTTSNPSVSQMRLQVRSCVQKISTINETLRKIDLNESVLEFSVFSVVIPHY</sequence>
<name>A0AAV8XIK4_9CUCU</name>